<accession>A0AAQ0EL58</accession>
<evidence type="ECO:0000256" key="20">
    <source>
        <dbReference type="NCBIfam" id="TIGR01357"/>
    </source>
</evidence>
<proteinExistence type="inferred from homology"/>
<dbReference type="Pfam" id="PF01761">
    <property type="entry name" value="DHQ_synthase"/>
    <property type="match status" value="1"/>
</dbReference>
<feature type="domain" description="3-dehydroquinate synthase N-terminal" evidence="21">
    <location>
        <begin position="63"/>
        <end position="175"/>
    </location>
</feature>
<dbReference type="PIRSF" id="PIRSF001455">
    <property type="entry name" value="DHQ_synth"/>
    <property type="match status" value="1"/>
</dbReference>
<dbReference type="PANTHER" id="PTHR43622">
    <property type="entry name" value="3-DEHYDROQUINATE SYNTHASE"/>
    <property type="match status" value="1"/>
</dbReference>
<comment type="pathway">
    <text evidence="7">Metabolic intermediate biosynthesis; chorismate biosynthesis; chorismate from D-erythrose 4-phosphate and phosphoenolpyruvate: step 2/7.</text>
</comment>
<evidence type="ECO:0000256" key="13">
    <source>
        <dbReference type="ARBA" id="ARBA00022723"/>
    </source>
</evidence>
<dbReference type="GO" id="GO:0009073">
    <property type="term" value="P:aromatic amino acid family biosynthetic process"/>
    <property type="evidence" value="ECO:0007669"/>
    <property type="project" value="UniProtKB-KW"/>
</dbReference>
<dbReference type="InterPro" id="IPR030963">
    <property type="entry name" value="DHQ_synth_fam"/>
</dbReference>
<dbReference type="GO" id="GO:0008652">
    <property type="term" value="P:amino acid biosynthetic process"/>
    <property type="evidence" value="ECO:0007669"/>
    <property type="project" value="UniProtKB-KW"/>
</dbReference>
<keyword evidence="14" id="KW-0547">Nucleotide-binding</keyword>
<dbReference type="CDD" id="cd08195">
    <property type="entry name" value="DHQS"/>
    <property type="match status" value="1"/>
</dbReference>
<dbReference type="EC" id="4.2.3.4" evidence="9 20"/>
<keyword evidence="18 23" id="KW-0456">Lyase</keyword>
<evidence type="ECO:0000313" key="23">
    <source>
        <dbReference type="EMBL" id="QYC74355.1"/>
    </source>
</evidence>
<evidence type="ECO:0000259" key="21">
    <source>
        <dbReference type="Pfam" id="PF01761"/>
    </source>
</evidence>
<dbReference type="InterPro" id="IPR030960">
    <property type="entry name" value="DHQS/DOIS_N"/>
</dbReference>
<dbReference type="Gene3D" id="1.20.1090.10">
    <property type="entry name" value="Dehydroquinate synthase-like - alpha domain"/>
    <property type="match status" value="1"/>
</dbReference>
<comment type="function">
    <text evidence="5">Catalyzes the conversion of 3-deoxy-D-arabino-heptulosonate 7-phosphate (DAHP) to dehydroquinate (DHQ).</text>
</comment>
<evidence type="ECO:0000256" key="2">
    <source>
        <dbReference type="ARBA" id="ARBA00001911"/>
    </source>
</evidence>
<evidence type="ECO:0000256" key="17">
    <source>
        <dbReference type="ARBA" id="ARBA00023141"/>
    </source>
</evidence>
<dbReference type="GO" id="GO:0009423">
    <property type="term" value="P:chorismate biosynthetic process"/>
    <property type="evidence" value="ECO:0007669"/>
    <property type="project" value="UniProtKB-UniRule"/>
</dbReference>
<dbReference type="PANTHER" id="PTHR43622:SF7">
    <property type="entry name" value="3-DEHYDROQUINATE SYNTHASE, CHLOROPLASTIC"/>
    <property type="match status" value="1"/>
</dbReference>
<evidence type="ECO:0000256" key="3">
    <source>
        <dbReference type="ARBA" id="ARBA00001941"/>
    </source>
</evidence>
<organism evidence="23 24">
    <name type="scientific">Chlamydia suis</name>
    <dbReference type="NCBI Taxonomy" id="83559"/>
    <lineage>
        <taxon>Bacteria</taxon>
        <taxon>Pseudomonadati</taxon>
        <taxon>Chlamydiota</taxon>
        <taxon>Chlamydiia</taxon>
        <taxon>Chlamydiales</taxon>
        <taxon>Chlamydiaceae</taxon>
        <taxon>Chlamydia/Chlamydophila group</taxon>
        <taxon>Chlamydia</taxon>
    </lineage>
</organism>
<evidence type="ECO:0000256" key="6">
    <source>
        <dbReference type="ARBA" id="ARBA00004496"/>
    </source>
</evidence>
<evidence type="ECO:0000256" key="7">
    <source>
        <dbReference type="ARBA" id="ARBA00004661"/>
    </source>
</evidence>
<dbReference type="GO" id="GO:0003856">
    <property type="term" value="F:3-dehydroquinate synthase activity"/>
    <property type="evidence" value="ECO:0007669"/>
    <property type="project" value="UniProtKB-UniRule"/>
</dbReference>
<dbReference type="SUPFAM" id="SSF56796">
    <property type="entry name" value="Dehydroquinate synthase-like"/>
    <property type="match status" value="1"/>
</dbReference>
<comment type="subcellular location">
    <subcellularLocation>
        <location evidence="6">Cytoplasm</location>
    </subcellularLocation>
</comment>
<evidence type="ECO:0000256" key="12">
    <source>
        <dbReference type="ARBA" id="ARBA00022605"/>
    </source>
</evidence>
<dbReference type="GO" id="GO:0005737">
    <property type="term" value="C:cytoplasm"/>
    <property type="evidence" value="ECO:0007669"/>
    <property type="project" value="UniProtKB-SubCell"/>
</dbReference>
<protein>
    <recommendedName>
        <fullName evidence="10 20">3-dehydroquinate synthase</fullName>
        <ecNumber evidence="9 20">4.2.3.4</ecNumber>
    </recommendedName>
</protein>
<evidence type="ECO:0000256" key="5">
    <source>
        <dbReference type="ARBA" id="ARBA00003485"/>
    </source>
</evidence>
<evidence type="ECO:0000256" key="14">
    <source>
        <dbReference type="ARBA" id="ARBA00022741"/>
    </source>
</evidence>
<evidence type="ECO:0000256" key="19">
    <source>
        <dbReference type="ARBA" id="ARBA00023285"/>
    </source>
</evidence>
<evidence type="ECO:0000256" key="16">
    <source>
        <dbReference type="ARBA" id="ARBA00023027"/>
    </source>
</evidence>
<dbReference type="Gene3D" id="3.40.50.1970">
    <property type="match status" value="1"/>
</dbReference>
<evidence type="ECO:0000256" key="11">
    <source>
        <dbReference type="ARBA" id="ARBA00022490"/>
    </source>
</evidence>
<evidence type="ECO:0000256" key="10">
    <source>
        <dbReference type="ARBA" id="ARBA00017684"/>
    </source>
</evidence>
<dbReference type="EMBL" id="CP063185">
    <property type="protein sequence ID" value="QYC74355.1"/>
    <property type="molecule type" value="Genomic_DNA"/>
</dbReference>
<comment type="cofactor">
    <cofactor evidence="3">
        <name>Co(2+)</name>
        <dbReference type="ChEBI" id="CHEBI:48828"/>
    </cofactor>
</comment>
<dbReference type="InterPro" id="IPR056179">
    <property type="entry name" value="DHQS_C"/>
</dbReference>
<comment type="catalytic activity">
    <reaction evidence="1">
        <text>7-phospho-2-dehydro-3-deoxy-D-arabino-heptonate = 3-dehydroquinate + phosphate</text>
        <dbReference type="Rhea" id="RHEA:21968"/>
        <dbReference type="ChEBI" id="CHEBI:32364"/>
        <dbReference type="ChEBI" id="CHEBI:43474"/>
        <dbReference type="ChEBI" id="CHEBI:58394"/>
        <dbReference type="EC" id="4.2.3.4"/>
    </reaction>
</comment>
<dbReference type="RefSeq" id="WP_082198800.1">
    <property type="nucleotide sequence ID" value="NZ_CP063064.1"/>
</dbReference>
<keyword evidence="19" id="KW-0170">Cobalt</keyword>
<keyword evidence="15" id="KW-0862">Zinc</keyword>
<evidence type="ECO:0000256" key="15">
    <source>
        <dbReference type="ARBA" id="ARBA00022833"/>
    </source>
</evidence>
<evidence type="ECO:0000256" key="4">
    <source>
        <dbReference type="ARBA" id="ARBA00001947"/>
    </source>
</evidence>
<name>A0AAQ0EL58_9CHLA</name>
<gene>
    <name evidence="23" type="ORF">INQ84_04605</name>
</gene>
<evidence type="ECO:0000313" key="24">
    <source>
        <dbReference type="Proteomes" id="UP000825134"/>
    </source>
</evidence>
<dbReference type="GO" id="GO:0046872">
    <property type="term" value="F:metal ion binding"/>
    <property type="evidence" value="ECO:0007669"/>
    <property type="project" value="UniProtKB-KW"/>
</dbReference>
<dbReference type="NCBIfam" id="TIGR01357">
    <property type="entry name" value="aroB"/>
    <property type="match status" value="1"/>
</dbReference>
<keyword evidence="16" id="KW-0520">NAD</keyword>
<dbReference type="GO" id="GO:0000166">
    <property type="term" value="F:nucleotide binding"/>
    <property type="evidence" value="ECO:0007669"/>
    <property type="project" value="UniProtKB-KW"/>
</dbReference>
<dbReference type="InterPro" id="IPR050071">
    <property type="entry name" value="Dehydroquinate_synthase"/>
</dbReference>
<evidence type="ECO:0000259" key="22">
    <source>
        <dbReference type="Pfam" id="PF24621"/>
    </source>
</evidence>
<keyword evidence="17" id="KW-0057">Aromatic amino acid biosynthesis</keyword>
<sequence length="373" mass="41132">MIELITNIPHPIHLVDSLCNPLLFATLSKDFPLVFITNFTLKRLLLSPLLQAARSLGFSVEILTIPEGEQAKTEETFLSLHKQLTRLSIPRQATLIGVGGGVILDIVGFVAATHCRGMPFIAIPTTLVAMIDASIGGKNGINLDHIKNRIGSFYLPQDVWICPNVLASLPNQEWIQGIAESIKHAYIADTSILPILQNPTTLTSSEQLSLFIKRNCLCKADIVQKDMKDYGIRQILNFGHTLGHALEMLFAGRISHGFAISVGMVLETKISLALGIARNSNMLHLLTQDLLRYQLPISLNDLYTRASIPFHSCDAILAALIYDKKRQNTSLPPFVMIEDIGIAASCNGRFCQPISKHLLTQILEEELHAVHGH</sequence>
<evidence type="ECO:0000256" key="8">
    <source>
        <dbReference type="ARBA" id="ARBA00005412"/>
    </source>
</evidence>
<dbReference type="AlphaFoldDB" id="A0AAQ0EL58"/>
<dbReference type="Proteomes" id="UP000825134">
    <property type="component" value="Chromosome"/>
</dbReference>
<comment type="cofactor">
    <cofactor evidence="4">
        <name>Zn(2+)</name>
        <dbReference type="ChEBI" id="CHEBI:29105"/>
    </cofactor>
</comment>
<evidence type="ECO:0000256" key="18">
    <source>
        <dbReference type="ARBA" id="ARBA00023239"/>
    </source>
</evidence>
<dbReference type="Pfam" id="PF24621">
    <property type="entry name" value="DHQS_C"/>
    <property type="match status" value="1"/>
</dbReference>
<feature type="domain" description="3-dehydroquinate synthase C-terminal" evidence="22">
    <location>
        <begin position="177"/>
        <end position="325"/>
    </location>
</feature>
<evidence type="ECO:0000256" key="9">
    <source>
        <dbReference type="ARBA" id="ARBA00013031"/>
    </source>
</evidence>
<dbReference type="InterPro" id="IPR016037">
    <property type="entry name" value="DHQ_synth_AroB"/>
</dbReference>
<dbReference type="FunFam" id="3.40.50.1970:FF:000007">
    <property type="entry name" value="Pentafunctional AROM polypeptide"/>
    <property type="match status" value="1"/>
</dbReference>
<comment type="cofactor">
    <cofactor evidence="2">
        <name>NAD(+)</name>
        <dbReference type="ChEBI" id="CHEBI:57540"/>
    </cofactor>
</comment>
<keyword evidence="13" id="KW-0479">Metal-binding</keyword>
<evidence type="ECO:0000256" key="1">
    <source>
        <dbReference type="ARBA" id="ARBA00001393"/>
    </source>
</evidence>
<keyword evidence="12" id="KW-0028">Amino-acid biosynthesis</keyword>
<comment type="similarity">
    <text evidence="8">Belongs to the sugar phosphate cyclases superfamily. Dehydroquinate synthase family.</text>
</comment>
<reference evidence="23" key="1">
    <citation type="journal article" date="2021" name="Front. Microbiol.">
        <title>Generation of Tetracycline and Rifamycin Resistant Chlamydia Suis Recombinants.</title>
        <authorList>
            <person name="Marti H."/>
            <person name="Bommana S."/>
            <person name="Read T.D."/>
            <person name="Pesch T."/>
            <person name="Prahauser B."/>
            <person name="Dean D."/>
            <person name="Borel N."/>
        </authorList>
    </citation>
    <scope>NUCLEOTIDE SEQUENCE</scope>
    <source>
        <strain evidence="23">208.1</strain>
    </source>
</reference>
<keyword evidence="11" id="KW-0963">Cytoplasm</keyword>